<accession>A0A264VNX4</accession>
<dbReference type="Proteomes" id="UP000216001">
    <property type="component" value="Unassembled WGS sequence"/>
</dbReference>
<evidence type="ECO:0000313" key="3">
    <source>
        <dbReference type="Proteomes" id="UP000216001"/>
    </source>
</evidence>
<dbReference type="InterPro" id="IPR057010">
    <property type="entry name" value="MrpH_C"/>
</dbReference>
<dbReference type="Gene3D" id="2.60.40.1090">
    <property type="entry name" value="Fimbrial-type adhesion domain"/>
    <property type="match status" value="1"/>
</dbReference>
<dbReference type="Pfam" id="PF24223">
    <property type="entry name" value="MrpH_C"/>
    <property type="match status" value="1"/>
</dbReference>
<dbReference type="AlphaFoldDB" id="A0A264VNX4"/>
<comment type="caution">
    <text evidence="2">The sequence shown here is derived from an EMBL/GenBank/DDBJ whole genome shotgun (WGS) entry which is preliminary data.</text>
</comment>
<evidence type="ECO:0000259" key="1">
    <source>
        <dbReference type="Pfam" id="PF24223"/>
    </source>
</evidence>
<dbReference type="GO" id="GO:0007155">
    <property type="term" value="P:cell adhesion"/>
    <property type="evidence" value="ECO:0007669"/>
    <property type="project" value="InterPro"/>
</dbReference>
<evidence type="ECO:0000313" key="2">
    <source>
        <dbReference type="EMBL" id="OZS73040.1"/>
    </source>
</evidence>
<gene>
    <name evidence="2" type="ORF">CHI95_18775</name>
</gene>
<protein>
    <recommendedName>
        <fullName evidence="1">Fimbrial adhesin MrpH C-terminal domain-containing protein</fullName>
    </recommendedName>
</protein>
<dbReference type="EMBL" id="NOWC01000027">
    <property type="protein sequence ID" value="OZS73040.1"/>
    <property type="molecule type" value="Genomic_DNA"/>
</dbReference>
<proteinExistence type="predicted"/>
<dbReference type="GO" id="GO:0009289">
    <property type="term" value="C:pilus"/>
    <property type="evidence" value="ECO:0007669"/>
    <property type="project" value="InterPro"/>
</dbReference>
<name>A0A264VNX4_PRORE</name>
<reference evidence="2 3" key="1">
    <citation type="submission" date="2017-07" db="EMBL/GenBank/DDBJ databases">
        <title>blaIMP-27 on transferable plasmids in Proteus mirabilis and Providencia rettgeri.</title>
        <authorList>
            <person name="Potter R."/>
        </authorList>
    </citation>
    <scope>NUCLEOTIDE SEQUENCE [LARGE SCALE GENOMIC DNA]</scope>
    <source>
        <strain evidence="2 3">PR1</strain>
    </source>
</reference>
<feature type="domain" description="Fimbrial adhesin MrpH C-terminal" evidence="1">
    <location>
        <begin position="195"/>
        <end position="306"/>
    </location>
</feature>
<dbReference type="InterPro" id="IPR036937">
    <property type="entry name" value="Adhesion_dom_fimbrial_sf"/>
</dbReference>
<sequence>MFNYAKYFLIFVGLIFFVSNANSENLKPVVTSSVLRVAPHSPDQVIHTISWSSFSVSDEDANRVVYCPAIIGSLCGWGFVYRQTNITTGVTATWGFRGGYNGLGINSLYTINIKNGQTMGDAYKAFIAKFGASGTAAMIRNHNNRLGENYRYAGCFALLNSSDNTLFDPPNNLECLDTPIDPIPVSCQFTGPTGGDTVNLDHGIVSTGRLNGNQASAKIGVKCTENASVSFSFTETTLQLGTNLSSTLSLKRNGMDIPISDSPGSNNSQKIDKNILTYIDVISTLSAAGTIAPDRYTGSSTLVVTLN</sequence>
<organism evidence="2 3">
    <name type="scientific">Providencia rettgeri</name>
    <dbReference type="NCBI Taxonomy" id="587"/>
    <lineage>
        <taxon>Bacteria</taxon>
        <taxon>Pseudomonadati</taxon>
        <taxon>Pseudomonadota</taxon>
        <taxon>Gammaproteobacteria</taxon>
        <taxon>Enterobacterales</taxon>
        <taxon>Morganellaceae</taxon>
        <taxon>Providencia</taxon>
    </lineage>
</organism>